<evidence type="ECO:0000313" key="2">
    <source>
        <dbReference type="Proteomes" id="UP000308092"/>
    </source>
</evidence>
<dbReference type="Proteomes" id="UP000308092">
    <property type="component" value="Unassembled WGS sequence"/>
</dbReference>
<comment type="caution">
    <text evidence="1">The sequence shown here is derived from an EMBL/GenBank/DDBJ whole genome shotgun (WGS) entry which is preliminary data.</text>
</comment>
<accession>A0A4S3JK65</accession>
<evidence type="ECO:0000313" key="1">
    <source>
        <dbReference type="EMBL" id="THC95017.1"/>
    </source>
</evidence>
<keyword evidence="2" id="KW-1185">Reference proteome</keyword>
<dbReference type="AlphaFoldDB" id="A0A4S3JK65"/>
<protein>
    <submittedName>
        <fullName evidence="1">Uncharacterized protein</fullName>
    </submittedName>
</protein>
<sequence length="48" mass="5254">MSNPTSPALTEHRASTERVYLNMDGLRKATASSPFLAVENNSVDVVFE</sequence>
<name>A0A4S3JK65_9EURO</name>
<dbReference type="EMBL" id="SOSA01000177">
    <property type="protein sequence ID" value="THC95017.1"/>
    <property type="molecule type" value="Genomic_DNA"/>
</dbReference>
<organism evidence="1 2">
    <name type="scientific">Aspergillus tanneri</name>
    <dbReference type="NCBI Taxonomy" id="1220188"/>
    <lineage>
        <taxon>Eukaryota</taxon>
        <taxon>Fungi</taxon>
        <taxon>Dikarya</taxon>
        <taxon>Ascomycota</taxon>
        <taxon>Pezizomycotina</taxon>
        <taxon>Eurotiomycetes</taxon>
        <taxon>Eurotiomycetidae</taxon>
        <taxon>Eurotiales</taxon>
        <taxon>Aspergillaceae</taxon>
        <taxon>Aspergillus</taxon>
        <taxon>Aspergillus subgen. Circumdati</taxon>
    </lineage>
</organism>
<gene>
    <name evidence="1" type="ORF">EYZ11_005493</name>
</gene>
<reference evidence="1 2" key="1">
    <citation type="submission" date="2019-03" db="EMBL/GenBank/DDBJ databases">
        <title>The genome sequence of a newly discovered highly antifungal drug resistant Aspergillus species, Aspergillus tanneri NIH 1004.</title>
        <authorList>
            <person name="Mounaud S."/>
            <person name="Singh I."/>
            <person name="Joardar V."/>
            <person name="Pakala S."/>
            <person name="Pakala S."/>
            <person name="Venepally P."/>
            <person name="Hoover J."/>
            <person name="Nierman W."/>
            <person name="Chung J."/>
            <person name="Losada L."/>
        </authorList>
    </citation>
    <scope>NUCLEOTIDE SEQUENCE [LARGE SCALE GENOMIC DNA]</scope>
    <source>
        <strain evidence="1 2">NIH1004</strain>
    </source>
</reference>
<proteinExistence type="predicted"/>
<dbReference type="VEuPathDB" id="FungiDB:EYZ11_005493"/>